<keyword evidence="8" id="KW-1185">Reference proteome</keyword>
<dbReference type="EMBL" id="BEZZ01000408">
    <property type="protein sequence ID" value="GCC32022.1"/>
    <property type="molecule type" value="Genomic_DNA"/>
</dbReference>
<evidence type="ECO:0000256" key="4">
    <source>
        <dbReference type="ARBA" id="ARBA00023242"/>
    </source>
</evidence>
<gene>
    <name evidence="7" type="ORF">chiPu_0010482</name>
</gene>
<dbReference type="PANTHER" id="PTHR31454">
    <property type="entry name" value="ACTIVE REGULATOR OF SIRT1"/>
    <property type="match status" value="1"/>
</dbReference>
<accession>A0A401SNQ7</accession>
<evidence type="ECO:0000256" key="3">
    <source>
        <dbReference type="ARBA" id="ARBA00016855"/>
    </source>
</evidence>
<evidence type="ECO:0000256" key="2">
    <source>
        <dbReference type="ARBA" id="ARBA00007318"/>
    </source>
</evidence>
<dbReference type="GO" id="GO:0019899">
    <property type="term" value="F:enzyme binding"/>
    <property type="evidence" value="ECO:0007669"/>
    <property type="project" value="TreeGrafter"/>
</dbReference>
<comment type="similarity">
    <text evidence="2">Belongs to the AROS family.</text>
</comment>
<dbReference type="OrthoDB" id="6493910at2759"/>
<evidence type="ECO:0000313" key="7">
    <source>
        <dbReference type="EMBL" id="GCC32022.1"/>
    </source>
</evidence>
<evidence type="ECO:0000256" key="1">
    <source>
        <dbReference type="ARBA" id="ARBA00004604"/>
    </source>
</evidence>
<dbReference type="Pfam" id="PF15684">
    <property type="entry name" value="AROS"/>
    <property type="match status" value="1"/>
</dbReference>
<sequence length="117" mass="13737">MDLEAAIPTSRHWTEGGRNSNLPARGEGAIPTSRHQWRSMRQEYRKKKAADHTEENLQYMLGARFLTESNVTKQILNYSQGRKAKDRPEKKEVKKERKSVFTESDFRKFEREYFGAS</sequence>
<comment type="caution">
    <text evidence="7">The sequence shown here is derived from an EMBL/GenBank/DDBJ whole genome shotgun (WGS) entry which is preliminary data.</text>
</comment>
<feature type="compositionally biased region" description="Basic and acidic residues" evidence="6">
    <location>
        <begin position="86"/>
        <end position="98"/>
    </location>
</feature>
<dbReference type="InterPro" id="IPR023262">
    <property type="entry name" value="AROS"/>
</dbReference>
<reference evidence="7 8" key="1">
    <citation type="journal article" date="2018" name="Nat. Ecol. Evol.">
        <title>Shark genomes provide insights into elasmobranch evolution and the origin of vertebrates.</title>
        <authorList>
            <person name="Hara Y"/>
            <person name="Yamaguchi K"/>
            <person name="Onimaru K"/>
            <person name="Kadota M"/>
            <person name="Koyanagi M"/>
            <person name="Keeley SD"/>
            <person name="Tatsumi K"/>
            <person name="Tanaka K"/>
            <person name="Motone F"/>
            <person name="Kageyama Y"/>
            <person name="Nozu R"/>
            <person name="Adachi N"/>
            <person name="Nishimura O"/>
            <person name="Nakagawa R"/>
            <person name="Tanegashima C"/>
            <person name="Kiyatake I"/>
            <person name="Matsumoto R"/>
            <person name="Murakumo K"/>
            <person name="Nishida K"/>
            <person name="Terakita A"/>
            <person name="Kuratani S"/>
            <person name="Sato K"/>
            <person name="Hyodo S Kuraku.S."/>
        </authorList>
    </citation>
    <scope>NUCLEOTIDE SEQUENCE [LARGE SCALE GENOMIC DNA]</scope>
</reference>
<feature type="region of interest" description="Disordered" evidence="6">
    <location>
        <begin position="1"/>
        <end position="37"/>
    </location>
</feature>
<name>A0A401SNQ7_CHIPU</name>
<proteinExistence type="inferred from homology"/>
<dbReference type="AlphaFoldDB" id="A0A401SNQ7"/>
<dbReference type="STRING" id="137246.A0A401SNQ7"/>
<evidence type="ECO:0000256" key="5">
    <source>
        <dbReference type="ARBA" id="ARBA00032748"/>
    </source>
</evidence>
<dbReference type="GO" id="GO:0005730">
    <property type="term" value="C:nucleolus"/>
    <property type="evidence" value="ECO:0007669"/>
    <property type="project" value="UniProtKB-SubCell"/>
</dbReference>
<evidence type="ECO:0000313" key="8">
    <source>
        <dbReference type="Proteomes" id="UP000287033"/>
    </source>
</evidence>
<keyword evidence="4" id="KW-0539">Nucleus</keyword>
<dbReference type="OMA" id="RSMRQEY"/>
<organism evidence="7 8">
    <name type="scientific">Chiloscyllium punctatum</name>
    <name type="common">Brownbanded bambooshark</name>
    <name type="synonym">Hemiscyllium punctatum</name>
    <dbReference type="NCBI Taxonomy" id="137246"/>
    <lineage>
        <taxon>Eukaryota</taxon>
        <taxon>Metazoa</taxon>
        <taxon>Chordata</taxon>
        <taxon>Craniata</taxon>
        <taxon>Vertebrata</taxon>
        <taxon>Chondrichthyes</taxon>
        <taxon>Elasmobranchii</taxon>
        <taxon>Galeomorphii</taxon>
        <taxon>Galeoidea</taxon>
        <taxon>Orectolobiformes</taxon>
        <taxon>Hemiscylliidae</taxon>
        <taxon>Chiloscyllium</taxon>
    </lineage>
</organism>
<dbReference type="PANTHER" id="PTHR31454:SF2">
    <property type="entry name" value="ACTIVE REGULATOR OF SIRT1"/>
    <property type="match status" value="1"/>
</dbReference>
<dbReference type="Proteomes" id="UP000287033">
    <property type="component" value="Unassembled WGS sequence"/>
</dbReference>
<comment type="subcellular location">
    <subcellularLocation>
        <location evidence="1">Nucleus</location>
        <location evidence="1">Nucleolus</location>
    </subcellularLocation>
</comment>
<dbReference type="PRINTS" id="PR02029">
    <property type="entry name" value="ACTREGSIRT1"/>
</dbReference>
<evidence type="ECO:0000256" key="6">
    <source>
        <dbReference type="SAM" id="MobiDB-lite"/>
    </source>
</evidence>
<protein>
    <recommendedName>
        <fullName evidence="3">Active regulator of SIRT1</fullName>
    </recommendedName>
    <alternativeName>
        <fullName evidence="5">40S ribosomal protein S19-binding protein 1</fullName>
    </alternativeName>
</protein>
<feature type="region of interest" description="Disordered" evidence="6">
    <location>
        <begin position="79"/>
        <end position="98"/>
    </location>
</feature>